<comment type="caution">
    <text evidence="1">The sequence shown here is derived from an EMBL/GenBank/DDBJ whole genome shotgun (WGS) entry which is preliminary data.</text>
</comment>
<keyword evidence="2" id="KW-1185">Reference proteome</keyword>
<evidence type="ECO:0000313" key="1">
    <source>
        <dbReference type="EMBL" id="KAL2816072.1"/>
    </source>
</evidence>
<organism evidence="1 2">
    <name type="scientific">Aspergillus cavernicola</name>
    <dbReference type="NCBI Taxonomy" id="176166"/>
    <lineage>
        <taxon>Eukaryota</taxon>
        <taxon>Fungi</taxon>
        <taxon>Dikarya</taxon>
        <taxon>Ascomycota</taxon>
        <taxon>Pezizomycotina</taxon>
        <taxon>Eurotiomycetes</taxon>
        <taxon>Eurotiomycetidae</taxon>
        <taxon>Eurotiales</taxon>
        <taxon>Aspergillaceae</taxon>
        <taxon>Aspergillus</taxon>
        <taxon>Aspergillus subgen. Nidulantes</taxon>
    </lineage>
</organism>
<evidence type="ECO:0008006" key="3">
    <source>
        <dbReference type="Google" id="ProtNLM"/>
    </source>
</evidence>
<dbReference type="Gene3D" id="1.25.40.20">
    <property type="entry name" value="Ankyrin repeat-containing domain"/>
    <property type="match status" value="1"/>
</dbReference>
<dbReference type="SUPFAM" id="SSF48403">
    <property type="entry name" value="Ankyrin repeat"/>
    <property type="match status" value="1"/>
</dbReference>
<protein>
    <recommendedName>
        <fullName evidence="3">Ankyrin repeat-containing domain protein</fullName>
    </recommendedName>
</protein>
<proteinExistence type="predicted"/>
<name>A0ABR4HMX6_9EURO</name>
<dbReference type="Proteomes" id="UP001610335">
    <property type="component" value="Unassembled WGS sequence"/>
</dbReference>
<sequence>MLLKKGAGPDIRDSDGRTPLLLTAESDLPAELVMRLATDPRVQINSRDNQSLTPLSWAYDSHSRRICIPLLKGGGRVWR</sequence>
<reference evidence="1 2" key="1">
    <citation type="submission" date="2024-07" db="EMBL/GenBank/DDBJ databases">
        <title>Section-level genome sequencing and comparative genomics of Aspergillus sections Usti and Cavernicolus.</title>
        <authorList>
            <consortium name="Lawrence Berkeley National Laboratory"/>
            <person name="Nybo J.L."/>
            <person name="Vesth T.C."/>
            <person name="Theobald S."/>
            <person name="Frisvad J.C."/>
            <person name="Larsen T.O."/>
            <person name="Kjaerboelling I."/>
            <person name="Rothschild-Mancinelli K."/>
            <person name="Lyhne E.K."/>
            <person name="Kogle M.E."/>
            <person name="Barry K."/>
            <person name="Clum A."/>
            <person name="Na H."/>
            <person name="Ledsgaard L."/>
            <person name="Lin J."/>
            <person name="Lipzen A."/>
            <person name="Kuo A."/>
            <person name="Riley R."/>
            <person name="Mondo S."/>
            <person name="LaButti K."/>
            <person name="Haridas S."/>
            <person name="Pangalinan J."/>
            <person name="Salamov A.A."/>
            <person name="Simmons B.A."/>
            <person name="Magnuson J.K."/>
            <person name="Chen J."/>
            <person name="Drula E."/>
            <person name="Henrissat B."/>
            <person name="Wiebenga A."/>
            <person name="Lubbers R.J."/>
            <person name="Gomes A.C."/>
            <person name="Makela M.R."/>
            <person name="Stajich J."/>
            <person name="Grigoriev I.V."/>
            <person name="Mortensen U.H."/>
            <person name="De vries R.P."/>
            <person name="Baker S.E."/>
            <person name="Andersen M.R."/>
        </authorList>
    </citation>
    <scope>NUCLEOTIDE SEQUENCE [LARGE SCALE GENOMIC DNA]</scope>
    <source>
        <strain evidence="1 2">CBS 600.67</strain>
    </source>
</reference>
<gene>
    <name evidence="1" type="ORF">BDW59DRAFT_12209</name>
</gene>
<dbReference type="InterPro" id="IPR036770">
    <property type="entry name" value="Ankyrin_rpt-contain_sf"/>
</dbReference>
<accession>A0ABR4HMX6</accession>
<dbReference type="EMBL" id="JBFXLS010000105">
    <property type="protein sequence ID" value="KAL2816072.1"/>
    <property type="molecule type" value="Genomic_DNA"/>
</dbReference>
<evidence type="ECO:0000313" key="2">
    <source>
        <dbReference type="Proteomes" id="UP001610335"/>
    </source>
</evidence>